<sequence length="279" mass="30833">MGRLDDGSDFTAQPIWLPPGARGRLMGDTFCFASTGLISRACRHSVTLVQALEPDKPLRVGTAQGLVEGQLILVPPQTERTLNAEHSPFLMVDVEPIHIDYRVLAGVSGRVGTLDHLAFDALRQVGQGFLHDGLHGRELDHAVREALSQLTGHFPRPPALDPRVRWMMTEIQSDPGRPLTDLAAELDLSVEHASRLFSSQAGLPLRTYCLSSKIRLAARYLGRGRSLTEVAQMAGFADSAHFAKVWTRCYGAPPSVYFPVDRMQVDHSALPRWIQPPRY</sequence>
<keyword evidence="6" id="KW-1185">Reference proteome</keyword>
<dbReference type="InterPro" id="IPR050204">
    <property type="entry name" value="AraC_XylS_family_regulators"/>
</dbReference>
<name>A0ABW2R618_9BURK</name>
<reference evidence="6" key="1">
    <citation type="journal article" date="2019" name="Int. J. Syst. Evol. Microbiol.">
        <title>The Global Catalogue of Microorganisms (GCM) 10K type strain sequencing project: providing services to taxonomists for standard genome sequencing and annotation.</title>
        <authorList>
            <consortium name="The Broad Institute Genomics Platform"/>
            <consortium name="The Broad Institute Genome Sequencing Center for Infectious Disease"/>
            <person name="Wu L."/>
            <person name="Ma J."/>
        </authorList>
    </citation>
    <scope>NUCLEOTIDE SEQUENCE [LARGE SCALE GENOMIC DNA]</scope>
    <source>
        <strain evidence="6">CCUG 54518</strain>
    </source>
</reference>
<evidence type="ECO:0000259" key="4">
    <source>
        <dbReference type="PROSITE" id="PS01124"/>
    </source>
</evidence>
<evidence type="ECO:0000256" key="3">
    <source>
        <dbReference type="ARBA" id="ARBA00023163"/>
    </source>
</evidence>
<dbReference type="PANTHER" id="PTHR46796">
    <property type="entry name" value="HTH-TYPE TRANSCRIPTIONAL ACTIVATOR RHAS-RELATED"/>
    <property type="match status" value="1"/>
</dbReference>
<protein>
    <submittedName>
        <fullName evidence="5">Helix-turn-helix transcriptional regulator</fullName>
    </submittedName>
</protein>
<comment type="caution">
    <text evidence="5">The sequence shown here is derived from an EMBL/GenBank/DDBJ whole genome shotgun (WGS) entry which is preliminary data.</text>
</comment>
<keyword evidence="3" id="KW-0804">Transcription</keyword>
<dbReference type="Gene3D" id="1.10.10.60">
    <property type="entry name" value="Homeodomain-like"/>
    <property type="match status" value="1"/>
</dbReference>
<feature type="domain" description="HTH araC/xylS-type" evidence="4">
    <location>
        <begin position="161"/>
        <end position="260"/>
    </location>
</feature>
<evidence type="ECO:0000256" key="2">
    <source>
        <dbReference type="ARBA" id="ARBA00023125"/>
    </source>
</evidence>
<keyword evidence="1" id="KW-0805">Transcription regulation</keyword>
<evidence type="ECO:0000313" key="5">
    <source>
        <dbReference type="EMBL" id="MFC7433660.1"/>
    </source>
</evidence>
<dbReference type="SMART" id="SM00342">
    <property type="entry name" value="HTH_ARAC"/>
    <property type="match status" value="1"/>
</dbReference>
<dbReference type="InterPro" id="IPR018060">
    <property type="entry name" value="HTH_AraC"/>
</dbReference>
<dbReference type="SUPFAM" id="SSF46689">
    <property type="entry name" value="Homeodomain-like"/>
    <property type="match status" value="1"/>
</dbReference>
<dbReference type="RefSeq" id="WP_382253972.1">
    <property type="nucleotide sequence ID" value="NZ_JBHTBX010000002.1"/>
</dbReference>
<accession>A0ABW2R618</accession>
<keyword evidence="2" id="KW-0238">DNA-binding</keyword>
<organism evidence="5 6">
    <name type="scientific">Hydrogenophaga bisanensis</name>
    <dbReference type="NCBI Taxonomy" id="439611"/>
    <lineage>
        <taxon>Bacteria</taxon>
        <taxon>Pseudomonadati</taxon>
        <taxon>Pseudomonadota</taxon>
        <taxon>Betaproteobacteria</taxon>
        <taxon>Burkholderiales</taxon>
        <taxon>Comamonadaceae</taxon>
        <taxon>Hydrogenophaga</taxon>
    </lineage>
</organism>
<dbReference type="EMBL" id="JBHTBX010000002">
    <property type="protein sequence ID" value="MFC7433660.1"/>
    <property type="molecule type" value="Genomic_DNA"/>
</dbReference>
<dbReference type="PROSITE" id="PS01124">
    <property type="entry name" value="HTH_ARAC_FAMILY_2"/>
    <property type="match status" value="1"/>
</dbReference>
<dbReference type="InterPro" id="IPR009057">
    <property type="entry name" value="Homeodomain-like_sf"/>
</dbReference>
<dbReference type="Proteomes" id="UP001596495">
    <property type="component" value="Unassembled WGS sequence"/>
</dbReference>
<proteinExistence type="predicted"/>
<evidence type="ECO:0000256" key="1">
    <source>
        <dbReference type="ARBA" id="ARBA00023015"/>
    </source>
</evidence>
<evidence type="ECO:0000313" key="6">
    <source>
        <dbReference type="Proteomes" id="UP001596495"/>
    </source>
</evidence>
<dbReference type="Pfam" id="PF12833">
    <property type="entry name" value="HTH_18"/>
    <property type="match status" value="1"/>
</dbReference>
<gene>
    <name evidence="5" type="ORF">ACFQNJ_03965</name>
</gene>